<protein>
    <submittedName>
        <fullName evidence="4">ABC transporter substrate-binding protein</fullName>
    </submittedName>
</protein>
<keyword evidence="5" id="KW-1185">Reference proteome</keyword>
<dbReference type="SUPFAM" id="SSF53807">
    <property type="entry name" value="Helical backbone' metal receptor"/>
    <property type="match status" value="1"/>
</dbReference>
<proteinExistence type="inferred from homology"/>
<comment type="similarity">
    <text evidence="1">Belongs to the bacterial solute-binding protein 8 family.</text>
</comment>
<dbReference type="EMBL" id="MATO01000034">
    <property type="protein sequence ID" value="OCS90865.1"/>
    <property type="molecule type" value="Genomic_DNA"/>
</dbReference>
<dbReference type="PANTHER" id="PTHR30535:SF34">
    <property type="entry name" value="MOLYBDATE-BINDING PROTEIN MOLA"/>
    <property type="match status" value="1"/>
</dbReference>
<comment type="caution">
    <text evidence="4">The sequence shown here is derived from an EMBL/GenBank/DDBJ whole genome shotgun (WGS) entry which is preliminary data.</text>
</comment>
<feature type="signal peptide" evidence="2">
    <location>
        <begin position="1"/>
        <end position="19"/>
    </location>
</feature>
<sequence>MKRKYRFLATAALTTLLLAACNNETVEENVSDELELTAESRIIVDELNREVEINSTERVVMGSVLPYFSTWFVATNSTDEIVGIHPNSYNAAAHSILKEISPSITDAKTNFIENGEVNVEQLMTLEPDVFFEAAAQEKTVNKLAETGITTVALDTNTTTLDPLDTFKRWLAITGDITGTTERPDEILAEAEANQQMINDTLAEAGVTDADKPRVFFLQYHNDGEISTAGTNMHGNRWLNATGGIDVAAEAGIDGIKAINMEQVYEMNPDIIFITNFTETQPEDLYNNAFEGQDWSEVKAVQDKKVYKMPLGIYRWYPPSGDAPLMLKWMAQKLHPELFTYEIEAEIKDYYSRYYDYELTDEEVHSILNPSSEAAKY</sequence>
<feature type="domain" description="Fe/B12 periplasmic-binding" evidence="3">
    <location>
        <begin position="58"/>
        <end position="337"/>
    </location>
</feature>
<evidence type="ECO:0000259" key="3">
    <source>
        <dbReference type="PROSITE" id="PS50983"/>
    </source>
</evidence>
<evidence type="ECO:0000256" key="1">
    <source>
        <dbReference type="ARBA" id="ARBA00008814"/>
    </source>
</evidence>
<keyword evidence="2" id="KW-0732">Signal</keyword>
<dbReference type="RefSeq" id="WP_066464343.1">
    <property type="nucleotide sequence ID" value="NZ_MATO01000034.1"/>
</dbReference>
<dbReference type="Gene3D" id="3.40.50.1980">
    <property type="entry name" value="Nitrogenase molybdenum iron protein domain"/>
    <property type="match status" value="2"/>
</dbReference>
<gene>
    <name evidence="4" type="ORF">A6K76_02095</name>
</gene>
<name>A0A1C0YUN0_9BACL</name>
<feature type="chain" id="PRO_5038894506" evidence="2">
    <location>
        <begin position="20"/>
        <end position="376"/>
    </location>
</feature>
<evidence type="ECO:0000256" key="2">
    <source>
        <dbReference type="SAM" id="SignalP"/>
    </source>
</evidence>
<dbReference type="InterPro" id="IPR002491">
    <property type="entry name" value="ABC_transptr_periplasmic_BD"/>
</dbReference>
<dbReference type="PROSITE" id="PS50983">
    <property type="entry name" value="FE_B12_PBP"/>
    <property type="match status" value="1"/>
</dbReference>
<evidence type="ECO:0000313" key="5">
    <source>
        <dbReference type="Proteomes" id="UP000093482"/>
    </source>
</evidence>
<dbReference type="PANTHER" id="PTHR30535">
    <property type="entry name" value="VITAMIN B12-BINDING PROTEIN"/>
    <property type="match status" value="1"/>
</dbReference>
<dbReference type="InterPro" id="IPR050902">
    <property type="entry name" value="ABC_Transporter_SBP"/>
</dbReference>
<reference evidence="4 5" key="1">
    <citation type="submission" date="2016-07" db="EMBL/GenBank/DDBJ databases">
        <title>Caryophanon latum genome sequencing.</title>
        <authorList>
            <person name="Verma A."/>
            <person name="Pal Y."/>
            <person name="Krishnamurthi S."/>
        </authorList>
    </citation>
    <scope>NUCLEOTIDE SEQUENCE [LARGE SCALE GENOMIC DNA]</scope>
    <source>
        <strain evidence="4 5">DSM 14151</strain>
    </source>
</reference>
<dbReference type="AlphaFoldDB" id="A0A1C0YUN0"/>
<evidence type="ECO:0000313" key="4">
    <source>
        <dbReference type="EMBL" id="OCS90865.1"/>
    </source>
</evidence>
<dbReference type="OrthoDB" id="9787830at2"/>
<dbReference type="Proteomes" id="UP000093482">
    <property type="component" value="Unassembled WGS sequence"/>
</dbReference>
<dbReference type="GO" id="GO:0071281">
    <property type="term" value="P:cellular response to iron ion"/>
    <property type="evidence" value="ECO:0007669"/>
    <property type="project" value="TreeGrafter"/>
</dbReference>
<dbReference type="Gene3D" id="1.20.58.2180">
    <property type="match status" value="1"/>
</dbReference>
<organism evidence="4 5">
    <name type="scientific">Caryophanon latum</name>
    <dbReference type="NCBI Taxonomy" id="33977"/>
    <lineage>
        <taxon>Bacteria</taxon>
        <taxon>Bacillati</taxon>
        <taxon>Bacillota</taxon>
        <taxon>Bacilli</taxon>
        <taxon>Bacillales</taxon>
        <taxon>Caryophanaceae</taxon>
        <taxon>Caryophanon</taxon>
    </lineage>
</organism>
<dbReference type="PROSITE" id="PS51257">
    <property type="entry name" value="PROKAR_LIPOPROTEIN"/>
    <property type="match status" value="1"/>
</dbReference>
<dbReference type="Pfam" id="PF01497">
    <property type="entry name" value="Peripla_BP_2"/>
    <property type="match status" value="1"/>
</dbReference>
<accession>A0A1C0YUN0</accession>